<keyword evidence="2" id="KW-1185">Reference proteome</keyword>
<dbReference type="EMBL" id="JACHXZ010000001">
    <property type="protein sequence ID" value="MBB3166831.1"/>
    <property type="molecule type" value="Genomic_DNA"/>
</dbReference>
<sequence>MHNKRKHPTRYAPGCCGRYAELDMDWINEAKRIFRIEKPEHFTNYTHCEECEEHDQTLNRSTIDSIGLDELGNPGWNPICFSSVEGKKYYMPSFIRLSLETMHSEFYLGQLLSCLEGDGKENKLYCACNAEQRSFITDFIEYIILHHTEQLEANGCEMEALKVQGIWSNA</sequence>
<protein>
    <submittedName>
        <fullName evidence="1">Uncharacterized protein</fullName>
    </submittedName>
</protein>
<dbReference type="AlphaFoldDB" id="A0A839UJ89"/>
<dbReference type="Proteomes" id="UP000559987">
    <property type="component" value="Unassembled WGS sequence"/>
</dbReference>
<dbReference type="RefSeq" id="WP_183907185.1">
    <property type="nucleotide sequence ID" value="NZ_JACHXZ010000001.1"/>
</dbReference>
<gene>
    <name evidence="1" type="ORF">FHS30_000007</name>
</gene>
<reference evidence="1 2" key="1">
    <citation type="submission" date="2020-08" db="EMBL/GenBank/DDBJ databases">
        <title>Genomic Encyclopedia of Type Strains, Phase III (KMG-III): the genomes of soil and plant-associated and newly described type strains.</title>
        <authorList>
            <person name="Whitman W."/>
        </authorList>
    </citation>
    <scope>NUCLEOTIDE SEQUENCE [LARGE SCALE GENOMIC DNA]</scope>
    <source>
        <strain evidence="1 2">CECT 8571</strain>
    </source>
</reference>
<evidence type="ECO:0000313" key="1">
    <source>
        <dbReference type="EMBL" id="MBB3166831.1"/>
    </source>
</evidence>
<evidence type="ECO:0000313" key="2">
    <source>
        <dbReference type="Proteomes" id="UP000559987"/>
    </source>
</evidence>
<proteinExistence type="predicted"/>
<accession>A0A839UJ89</accession>
<name>A0A839UJ89_9GAMM</name>
<organism evidence="1 2">
    <name type="scientific">Simiduia aestuariiviva</name>
    <dbReference type="NCBI Taxonomy" id="1510459"/>
    <lineage>
        <taxon>Bacteria</taxon>
        <taxon>Pseudomonadati</taxon>
        <taxon>Pseudomonadota</taxon>
        <taxon>Gammaproteobacteria</taxon>
        <taxon>Cellvibrionales</taxon>
        <taxon>Cellvibrionaceae</taxon>
        <taxon>Simiduia</taxon>
    </lineage>
</organism>
<comment type="caution">
    <text evidence="1">The sequence shown here is derived from an EMBL/GenBank/DDBJ whole genome shotgun (WGS) entry which is preliminary data.</text>
</comment>